<dbReference type="NCBIfam" id="NF038402">
    <property type="entry name" value="TroA_like"/>
    <property type="match status" value="1"/>
</dbReference>
<dbReference type="PANTHER" id="PTHR30535:SF34">
    <property type="entry name" value="MOLYBDATE-BINDING PROTEIN MOLA"/>
    <property type="match status" value="1"/>
</dbReference>
<evidence type="ECO:0000256" key="1">
    <source>
        <dbReference type="ARBA" id="ARBA00008814"/>
    </source>
</evidence>
<dbReference type="CDD" id="cd01143">
    <property type="entry name" value="YvrC"/>
    <property type="match status" value="1"/>
</dbReference>
<evidence type="ECO:0000256" key="2">
    <source>
        <dbReference type="ARBA" id="ARBA00022729"/>
    </source>
</evidence>
<proteinExistence type="inferred from homology"/>
<dbReference type="RefSeq" id="WP_330136123.1">
    <property type="nucleotide sequence ID" value="NZ_JAUTXY010000015.1"/>
</dbReference>
<feature type="region of interest" description="Disordered" evidence="3">
    <location>
        <begin position="27"/>
        <end position="50"/>
    </location>
</feature>
<name>A0ABU7LHA9_9NOCA</name>
<feature type="signal peptide" evidence="4">
    <location>
        <begin position="1"/>
        <end position="31"/>
    </location>
</feature>
<dbReference type="InterPro" id="IPR050902">
    <property type="entry name" value="ABC_Transporter_SBP"/>
</dbReference>
<keyword evidence="2 4" id="KW-0732">Signal</keyword>
<dbReference type="Pfam" id="PF01497">
    <property type="entry name" value="Peripla_BP_2"/>
    <property type="match status" value="1"/>
</dbReference>
<dbReference type="PANTHER" id="PTHR30535">
    <property type="entry name" value="VITAMIN B12-BINDING PROTEIN"/>
    <property type="match status" value="1"/>
</dbReference>
<comment type="similarity">
    <text evidence="1">Belongs to the bacterial solute-binding protein 8 family.</text>
</comment>
<feature type="compositionally biased region" description="Polar residues" evidence="3">
    <location>
        <begin position="39"/>
        <end position="50"/>
    </location>
</feature>
<dbReference type="PROSITE" id="PS50983">
    <property type="entry name" value="FE_B12_PBP"/>
    <property type="match status" value="1"/>
</dbReference>
<gene>
    <name evidence="6" type="ORF">Q7514_25835</name>
</gene>
<sequence length="307" mass="32105">MAVPTTSRRFLTAGVAALALVIAGCSSGDDASSDGTTTVPSDRTSITESEAPQAIVSLSPTTTEMLYAVGAGDQVIAVDDQSDYPEGVPVTDLSGYNPNVEAILGYDPDLVVATDDNGNLVAGLENAGVDVLILPAAVTLDDTYAQLEQVGAATGHVGDAAELVAQMQKEIDEIVASVPEREAPLRYYHELDNTYYSVTDDTYIGEIYAMLGLTSIATGGDGYPQLSSEFIVEQNPDLIFLADSQCCGVTPETVAERAGWAELTAVRDGQVHVLDEDIASRWGPRVVDLVRELAAIVVAAPAGQPAP</sequence>
<feature type="compositionally biased region" description="Low complexity" evidence="3">
    <location>
        <begin position="27"/>
        <end position="38"/>
    </location>
</feature>
<comment type="caution">
    <text evidence="6">The sequence shown here is derived from an EMBL/GenBank/DDBJ whole genome shotgun (WGS) entry which is preliminary data.</text>
</comment>
<evidence type="ECO:0000259" key="5">
    <source>
        <dbReference type="PROSITE" id="PS50983"/>
    </source>
</evidence>
<dbReference type="InterPro" id="IPR002491">
    <property type="entry name" value="ABC_transptr_periplasmic_BD"/>
</dbReference>
<organism evidence="6 7">
    <name type="scientific">Rhodococcus artemisiae</name>
    <dbReference type="NCBI Taxonomy" id="714159"/>
    <lineage>
        <taxon>Bacteria</taxon>
        <taxon>Bacillati</taxon>
        <taxon>Actinomycetota</taxon>
        <taxon>Actinomycetes</taxon>
        <taxon>Mycobacteriales</taxon>
        <taxon>Nocardiaceae</taxon>
        <taxon>Rhodococcus</taxon>
    </lineage>
</organism>
<evidence type="ECO:0000256" key="3">
    <source>
        <dbReference type="SAM" id="MobiDB-lite"/>
    </source>
</evidence>
<evidence type="ECO:0000313" key="6">
    <source>
        <dbReference type="EMBL" id="MEE2060948.1"/>
    </source>
</evidence>
<feature type="chain" id="PRO_5046159209" evidence="4">
    <location>
        <begin position="32"/>
        <end position="307"/>
    </location>
</feature>
<evidence type="ECO:0000256" key="4">
    <source>
        <dbReference type="SAM" id="SignalP"/>
    </source>
</evidence>
<dbReference type="Proteomes" id="UP001336020">
    <property type="component" value="Unassembled WGS sequence"/>
</dbReference>
<keyword evidence="7" id="KW-1185">Reference proteome</keyword>
<dbReference type="Gene3D" id="3.40.50.1980">
    <property type="entry name" value="Nitrogenase molybdenum iron protein domain"/>
    <property type="match status" value="2"/>
</dbReference>
<protein>
    <submittedName>
        <fullName evidence="6">ABC transporter substrate-binding protein</fullName>
    </submittedName>
</protein>
<dbReference type="InterPro" id="IPR054828">
    <property type="entry name" value="Vit_B12_bind_prot"/>
</dbReference>
<reference evidence="6 7" key="1">
    <citation type="submission" date="2023-07" db="EMBL/GenBank/DDBJ databases">
        <authorList>
            <person name="Girao M."/>
            <person name="Carvalho M.F."/>
        </authorList>
    </citation>
    <scope>NUCLEOTIDE SEQUENCE [LARGE SCALE GENOMIC DNA]</scope>
    <source>
        <strain evidence="6 7">YIM65754</strain>
    </source>
</reference>
<accession>A0ABU7LHA9</accession>
<dbReference type="EMBL" id="JAUTXY010000015">
    <property type="protein sequence ID" value="MEE2060948.1"/>
    <property type="molecule type" value="Genomic_DNA"/>
</dbReference>
<feature type="domain" description="Fe/B12 periplasmic-binding" evidence="5">
    <location>
        <begin position="54"/>
        <end position="301"/>
    </location>
</feature>
<dbReference type="SUPFAM" id="SSF53807">
    <property type="entry name" value="Helical backbone' metal receptor"/>
    <property type="match status" value="1"/>
</dbReference>
<evidence type="ECO:0000313" key="7">
    <source>
        <dbReference type="Proteomes" id="UP001336020"/>
    </source>
</evidence>